<dbReference type="GO" id="GO:0003677">
    <property type="term" value="F:DNA binding"/>
    <property type="evidence" value="ECO:0007669"/>
    <property type="project" value="UniProtKB-KW"/>
</dbReference>
<dbReference type="RefSeq" id="WP_137906893.1">
    <property type="nucleotide sequence ID" value="NZ_BJCF01000005.1"/>
</dbReference>
<dbReference type="InterPro" id="IPR036390">
    <property type="entry name" value="WH_DNA-bd_sf"/>
</dbReference>
<dbReference type="AlphaFoldDB" id="A0A480AB11"/>
<evidence type="ECO:0000256" key="1">
    <source>
        <dbReference type="ARBA" id="ARBA00023125"/>
    </source>
</evidence>
<comment type="caution">
    <text evidence="2">The sequence shown here is derived from an EMBL/GenBank/DDBJ whole genome shotgun (WGS) entry which is preliminary data.</text>
</comment>
<evidence type="ECO:0000313" key="2">
    <source>
        <dbReference type="EMBL" id="GCL41136.1"/>
    </source>
</evidence>
<keyword evidence="1" id="KW-0238">DNA-binding</keyword>
<evidence type="ECO:0000313" key="3">
    <source>
        <dbReference type="Proteomes" id="UP000299367"/>
    </source>
</evidence>
<protein>
    <submittedName>
        <fullName evidence="2">BadM/Rrf2 family transcriptional regulator</fullName>
    </submittedName>
</protein>
<dbReference type="PANTHER" id="PTHR33221">
    <property type="entry name" value="WINGED HELIX-TURN-HELIX TRANSCRIPTIONAL REGULATOR, RRF2 FAMILY"/>
    <property type="match status" value="1"/>
</dbReference>
<dbReference type="NCBIfam" id="TIGR00738">
    <property type="entry name" value="rrf2_super"/>
    <property type="match status" value="1"/>
</dbReference>
<dbReference type="GO" id="GO:0003700">
    <property type="term" value="F:DNA-binding transcription factor activity"/>
    <property type="evidence" value="ECO:0007669"/>
    <property type="project" value="TreeGrafter"/>
</dbReference>
<dbReference type="PROSITE" id="PS51197">
    <property type="entry name" value="HTH_RRF2_2"/>
    <property type="match status" value="1"/>
</dbReference>
<proteinExistence type="predicted"/>
<dbReference type="EMBL" id="BJCF01000005">
    <property type="protein sequence ID" value="GCL41136.1"/>
    <property type="molecule type" value="Genomic_DNA"/>
</dbReference>
<name>A0A480AB11_9CYAN</name>
<dbReference type="GO" id="GO:0005829">
    <property type="term" value="C:cytosol"/>
    <property type="evidence" value="ECO:0007669"/>
    <property type="project" value="TreeGrafter"/>
</dbReference>
<dbReference type="InterPro" id="IPR000944">
    <property type="entry name" value="Tscrpt_reg_Rrf2"/>
</dbReference>
<organism evidence="2 3">
    <name type="scientific">Dolichospermum planctonicum</name>
    <dbReference type="NCBI Taxonomy" id="136072"/>
    <lineage>
        <taxon>Bacteria</taxon>
        <taxon>Bacillati</taxon>
        <taxon>Cyanobacteriota</taxon>
        <taxon>Cyanophyceae</taxon>
        <taxon>Nostocales</taxon>
        <taxon>Aphanizomenonaceae</taxon>
        <taxon>Dolichospermum</taxon>
    </lineage>
</organism>
<dbReference type="InterPro" id="IPR030489">
    <property type="entry name" value="TR_Rrf2-type_CS"/>
</dbReference>
<dbReference type="InterPro" id="IPR036388">
    <property type="entry name" value="WH-like_DNA-bd_sf"/>
</dbReference>
<dbReference type="OrthoDB" id="9808360at2"/>
<dbReference type="Proteomes" id="UP000299367">
    <property type="component" value="Unassembled WGS sequence"/>
</dbReference>
<dbReference type="PROSITE" id="PS01332">
    <property type="entry name" value="HTH_RRF2_1"/>
    <property type="match status" value="1"/>
</dbReference>
<reference evidence="3" key="1">
    <citation type="submission" date="2019-02" db="EMBL/GenBank/DDBJ databases">
        <title>Draft genome sequence of Dolichospermum planctonicum NIES-80.</title>
        <authorList>
            <person name="Yamaguchi H."/>
            <person name="Suzuki S."/>
            <person name="Kawachi M."/>
        </authorList>
    </citation>
    <scope>NUCLEOTIDE SEQUENCE [LARGE SCALE GENOMIC DNA]</scope>
    <source>
        <strain evidence="3">NIES-80</strain>
    </source>
</reference>
<dbReference type="Pfam" id="PF02082">
    <property type="entry name" value="Rrf2"/>
    <property type="match status" value="1"/>
</dbReference>
<accession>A0A480AB11</accession>
<sequence length="164" mass="18827">MYSSNLSSHLNTDWNSQNYALLELSAKVEYALLALLELAKHHDKKVPLTINEIAAKQPIPERYLEQILAQLRRAGIVQSQRGSKGGFVLMNDPWQITVLEIVTLVEGERKEKESTERYTLEKALILEIWAKANTASIEVLRGYTLQDLYQETETRSQNSPMYYI</sequence>
<dbReference type="PANTHER" id="PTHR33221:SF5">
    <property type="entry name" value="HTH-TYPE TRANSCRIPTIONAL REGULATOR ISCR"/>
    <property type="match status" value="1"/>
</dbReference>
<gene>
    <name evidence="2" type="ORF">NIES80_08300</name>
</gene>
<dbReference type="SUPFAM" id="SSF46785">
    <property type="entry name" value="Winged helix' DNA-binding domain"/>
    <property type="match status" value="1"/>
</dbReference>
<dbReference type="Gene3D" id="1.10.10.10">
    <property type="entry name" value="Winged helix-like DNA-binding domain superfamily/Winged helix DNA-binding domain"/>
    <property type="match status" value="1"/>
</dbReference>